<feature type="compositionally biased region" description="Low complexity" evidence="1">
    <location>
        <begin position="476"/>
        <end position="491"/>
    </location>
</feature>
<feature type="region of interest" description="Disordered" evidence="1">
    <location>
        <begin position="962"/>
        <end position="1100"/>
    </location>
</feature>
<reference evidence="2" key="1">
    <citation type="journal article" date="2023" name="Insect Mol. Biol.">
        <title>Genome sequencing provides insights into the evolution of gene families encoding plant cell wall-degrading enzymes in longhorned beetles.</title>
        <authorList>
            <person name="Shin N.R."/>
            <person name="Okamura Y."/>
            <person name="Kirsch R."/>
            <person name="Pauchet Y."/>
        </authorList>
    </citation>
    <scope>NUCLEOTIDE SEQUENCE</scope>
    <source>
        <strain evidence="2">RBIC_L_NR</strain>
    </source>
</reference>
<feature type="region of interest" description="Disordered" evidence="1">
    <location>
        <begin position="243"/>
        <end position="267"/>
    </location>
</feature>
<dbReference type="InterPro" id="IPR051053">
    <property type="entry name" value="ECH/Chromodomain_protein"/>
</dbReference>
<feature type="compositionally biased region" description="Polar residues" evidence="1">
    <location>
        <begin position="702"/>
        <end position="722"/>
    </location>
</feature>
<evidence type="ECO:0000313" key="2">
    <source>
        <dbReference type="EMBL" id="KAJ8927899.1"/>
    </source>
</evidence>
<evidence type="ECO:0000313" key="3">
    <source>
        <dbReference type="Proteomes" id="UP001162156"/>
    </source>
</evidence>
<dbReference type="SUPFAM" id="SSF52096">
    <property type="entry name" value="ClpP/crotonase"/>
    <property type="match status" value="1"/>
</dbReference>
<feature type="region of interest" description="Disordered" evidence="1">
    <location>
        <begin position="828"/>
        <end position="847"/>
    </location>
</feature>
<feature type="region of interest" description="Disordered" evidence="1">
    <location>
        <begin position="286"/>
        <end position="305"/>
    </location>
</feature>
<feature type="compositionally biased region" description="Low complexity" evidence="1">
    <location>
        <begin position="1028"/>
        <end position="1045"/>
    </location>
</feature>
<sequence length="1317" mass="147207">MDTSAAESANLFVENIRETIETSHESYQSSSIEKENLEENQVRVSDYTQETTTNNDKFSANLVHYQENVANTCSLEPVKYNVEANVDNSDIKSSVEAVTMTDSSEGIQETTNESNLADNVATEEHPQVGVEAIASEDVQIEQFNENAPISEQASQLGKGAQSSKYTSEYMLEHHTENVYMPEQQGHEEVSLVSSEQVYSTDSISDDGHENDSTYEKVDHIENSTVVEGMTEMIEDNFVSAYQKEHENEENMSSSLQSALEKSSNSDQIDENVQESHEKTFNTIDFTTSNNETNKRTSNMEKYDNNASDIDKQNVSENASNETSVRTILNVEESMTDKRIIKNEHAEGYVYNIKEEVHPIEVDRNNSVPDESEHGNQPIEHVIESTEIVEDETTHVADPLSENVQTYNIPDDIEVTVQDGEYTIVEGPSSLEISTDGHDEDTNSEETLVLLENYENSEDSSLATLTEEHEMYLTDLRNQSESRQSTSSVSSENKPRRGRKPTYDIPMHVLGHNISKPVESVPNGRAVPKPRLGVKVPYRNLTSQIVTKAEIEKEIMERARLKQEQANSRVTATIKPKEPQALPQNRETEQNVTETTEVDITSSQNNTIIQNDSDLLAILEGEGEEMPVLPKEVPQSQVDDSNIKMLEREIALQQLQDLPHQAPKQRIFRGRHVKSEAKAPVLIAEASALSKLKSTEKTALAGETSTSTVQLSQPVSNKENATLKQPVLREGPSASPKRDQSNVDALSPKRQPVDIEPQVKVNMVLKTYSRKRKTIELPESLADTPISKKAMLEESEINVEKPEAAPTTDVYVTKSSRVIKKKVIWDPDEIPSRSPKHMTRSENQTAKVVMKKLLIKKATTEKLAKEKPTEKKSNEKLDSKKNLNEKAVSPAEKKTPASKTDSPKASKTPIKNKKLRSEVDKLLMDEGAVKMLYELKNTDETMARRKKDVYSVEKAHKEIIKKANQIKNDLEQNTSNDSTKSLRKKETYTPSPVKPAQITALTERKMSKDSTRSSVHTPPGSPAYSFPYSQSSMLIRRRSSSSISSSDEIDTNGDSRVSKKKSASASSDAPKPKKVKKNEEVKDAVQPETSSTASTLKPAKTTTAENKLNQYTSFTVKKANRHAIVDLNYINEKCYCTVQVLEELTAVLKKLSKDKDCNVVSITSSSKAFCFGLDYTSLVSDVEDVRKTNATELAERVRGRRVQNSLQMIDASECTHDGMGSAAELLFTTQKMTADDAFRRGLISRICWPEAYNKTMKNLLSSMSKSSKQSLESIKKQLRGHHIQTAEAAIKSDTKILIEHWVSPECQKNFARSSEKGN</sequence>
<dbReference type="Proteomes" id="UP001162156">
    <property type="component" value="Unassembled WGS sequence"/>
</dbReference>
<feature type="compositionally biased region" description="Low complexity" evidence="1">
    <location>
        <begin position="252"/>
        <end position="265"/>
    </location>
</feature>
<feature type="compositionally biased region" description="Polar residues" evidence="1">
    <location>
        <begin position="964"/>
        <end position="978"/>
    </location>
</feature>
<evidence type="ECO:0000256" key="1">
    <source>
        <dbReference type="SAM" id="MobiDB-lite"/>
    </source>
</evidence>
<dbReference type="PANTHER" id="PTHR43684">
    <property type="match status" value="1"/>
</dbReference>
<dbReference type="PANTHER" id="PTHR43684:SF13">
    <property type="entry name" value="CHROMODOMAIN Y-LIKE PROTEIN"/>
    <property type="match status" value="1"/>
</dbReference>
<feature type="region of interest" description="Disordered" evidence="1">
    <location>
        <begin position="475"/>
        <end position="504"/>
    </location>
</feature>
<dbReference type="InterPro" id="IPR029045">
    <property type="entry name" value="ClpP/crotonase-like_dom_sf"/>
</dbReference>
<feature type="compositionally biased region" description="Basic and acidic residues" evidence="1">
    <location>
        <begin position="1001"/>
        <end position="1010"/>
    </location>
</feature>
<gene>
    <name evidence="2" type="ORF">NQ314_019527</name>
</gene>
<protein>
    <submittedName>
        <fullName evidence="2">Uncharacterized protein</fullName>
    </submittedName>
</protein>
<name>A0AAV8WN30_9CUCU</name>
<feature type="compositionally biased region" description="Basic and acidic residues" evidence="1">
    <location>
        <begin position="292"/>
        <end position="305"/>
    </location>
</feature>
<keyword evidence="3" id="KW-1185">Reference proteome</keyword>
<feature type="compositionally biased region" description="Polar residues" evidence="1">
    <location>
        <begin position="1086"/>
        <end position="1100"/>
    </location>
</feature>
<feature type="region of interest" description="Disordered" evidence="1">
    <location>
        <begin position="858"/>
        <end position="917"/>
    </location>
</feature>
<organism evidence="2 3">
    <name type="scientific">Rhamnusium bicolor</name>
    <dbReference type="NCBI Taxonomy" id="1586634"/>
    <lineage>
        <taxon>Eukaryota</taxon>
        <taxon>Metazoa</taxon>
        <taxon>Ecdysozoa</taxon>
        <taxon>Arthropoda</taxon>
        <taxon>Hexapoda</taxon>
        <taxon>Insecta</taxon>
        <taxon>Pterygota</taxon>
        <taxon>Neoptera</taxon>
        <taxon>Endopterygota</taxon>
        <taxon>Coleoptera</taxon>
        <taxon>Polyphaga</taxon>
        <taxon>Cucujiformia</taxon>
        <taxon>Chrysomeloidea</taxon>
        <taxon>Cerambycidae</taxon>
        <taxon>Lepturinae</taxon>
        <taxon>Rhagiini</taxon>
        <taxon>Rhamnusium</taxon>
    </lineage>
</organism>
<proteinExistence type="predicted"/>
<feature type="region of interest" description="Disordered" evidence="1">
    <location>
        <begin position="696"/>
        <end position="753"/>
    </location>
</feature>
<dbReference type="Gene3D" id="3.90.226.10">
    <property type="entry name" value="2-enoyl-CoA Hydratase, Chain A, domain 1"/>
    <property type="match status" value="2"/>
</dbReference>
<feature type="compositionally biased region" description="Basic and acidic residues" evidence="1">
    <location>
        <begin position="858"/>
        <end position="883"/>
    </location>
</feature>
<accession>A0AAV8WN30</accession>
<comment type="caution">
    <text evidence="2">The sequence shown here is derived from an EMBL/GenBank/DDBJ whole genome shotgun (WGS) entry which is preliminary data.</text>
</comment>
<dbReference type="EMBL" id="JANEYF010005505">
    <property type="protein sequence ID" value="KAJ8927899.1"/>
    <property type="molecule type" value="Genomic_DNA"/>
</dbReference>